<evidence type="ECO:0000313" key="2">
    <source>
        <dbReference type="EMBL" id="MED6160026.1"/>
    </source>
</evidence>
<organism evidence="2 3">
    <name type="scientific">Stylosanthes scabra</name>
    <dbReference type="NCBI Taxonomy" id="79078"/>
    <lineage>
        <taxon>Eukaryota</taxon>
        <taxon>Viridiplantae</taxon>
        <taxon>Streptophyta</taxon>
        <taxon>Embryophyta</taxon>
        <taxon>Tracheophyta</taxon>
        <taxon>Spermatophyta</taxon>
        <taxon>Magnoliopsida</taxon>
        <taxon>eudicotyledons</taxon>
        <taxon>Gunneridae</taxon>
        <taxon>Pentapetalae</taxon>
        <taxon>rosids</taxon>
        <taxon>fabids</taxon>
        <taxon>Fabales</taxon>
        <taxon>Fabaceae</taxon>
        <taxon>Papilionoideae</taxon>
        <taxon>50 kb inversion clade</taxon>
        <taxon>dalbergioids sensu lato</taxon>
        <taxon>Dalbergieae</taxon>
        <taxon>Pterocarpus clade</taxon>
        <taxon>Stylosanthes</taxon>
    </lineage>
</organism>
<proteinExistence type="predicted"/>
<name>A0ABU6UG46_9FABA</name>
<sequence length="148" mass="15807">MCRVTTSRGGDPGASGNGEPCTWFPGWNELFGRAGMAEGRNELAPQAECSAKRLLGMACESLGLGLLVFVPQQILPVQGKELYGFTVILPKSKRGLEVVAYGPACRDDGTARNEAAELMLQRVLAATNEKIRLLEAECAELKQVLGLG</sequence>
<comment type="caution">
    <text evidence="2">The sequence shown here is derived from an EMBL/GenBank/DDBJ whole genome shotgun (WGS) entry which is preliminary data.</text>
</comment>
<protein>
    <submittedName>
        <fullName evidence="2">Uncharacterized protein</fullName>
    </submittedName>
</protein>
<evidence type="ECO:0000313" key="3">
    <source>
        <dbReference type="Proteomes" id="UP001341840"/>
    </source>
</evidence>
<dbReference type="EMBL" id="JASCZI010121135">
    <property type="protein sequence ID" value="MED6160026.1"/>
    <property type="molecule type" value="Genomic_DNA"/>
</dbReference>
<dbReference type="Proteomes" id="UP001341840">
    <property type="component" value="Unassembled WGS sequence"/>
</dbReference>
<keyword evidence="3" id="KW-1185">Reference proteome</keyword>
<reference evidence="2 3" key="1">
    <citation type="journal article" date="2023" name="Plants (Basel)">
        <title>Bridging the Gap: Combining Genomics and Transcriptomics Approaches to Understand Stylosanthes scabra, an Orphan Legume from the Brazilian Caatinga.</title>
        <authorList>
            <person name="Ferreira-Neto J.R.C."/>
            <person name="da Silva M.D."/>
            <person name="Binneck E."/>
            <person name="de Melo N.F."/>
            <person name="da Silva R.H."/>
            <person name="de Melo A.L.T.M."/>
            <person name="Pandolfi V."/>
            <person name="Bustamante F.O."/>
            <person name="Brasileiro-Vidal A.C."/>
            <person name="Benko-Iseppon A.M."/>
        </authorList>
    </citation>
    <scope>NUCLEOTIDE SEQUENCE [LARGE SCALE GENOMIC DNA]</scope>
    <source>
        <tissue evidence="2">Leaves</tissue>
    </source>
</reference>
<gene>
    <name evidence="2" type="ORF">PIB30_047643</name>
</gene>
<evidence type="ECO:0000256" key="1">
    <source>
        <dbReference type="SAM" id="MobiDB-lite"/>
    </source>
</evidence>
<feature type="region of interest" description="Disordered" evidence="1">
    <location>
        <begin position="1"/>
        <end position="20"/>
    </location>
</feature>
<accession>A0ABU6UG46</accession>